<dbReference type="Gene3D" id="1.10.10.10">
    <property type="entry name" value="Winged helix-like DNA-binding domain superfamily/Winged helix DNA-binding domain"/>
    <property type="match status" value="1"/>
</dbReference>
<protein>
    <submittedName>
        <fullName evidence="1">Regulatory protein MarR</fullName>
    </submittedName>
</protein>
<evidence type="ECO:0000313" key="1">
    <source>
        <dbReference type="EMBL" id="ADL54889.1"/>
    </source>
</evidence>
<dbReference type="OrthoDB" id="8449527at2"/>
<sequence>MELKIQSMKDLKAEMISVARGEQQAPRDAGQISFESIEAVVRLLTPENRQLLATIDEKKPASVADLARLVGRAEPNVSRTLGKLVASGFVRLHQGLGKAKVPEVVIHHLTVDIDVCRQADRVTVA</sequence>
<dbReference type="Pfam" id="PF25212">
    <property type="entry name" value="HVO_A0114"/>
    <property type="match status" value="1"/>
</dbReference>
<dbReference type="InterPro" id="IPR036390">
    <property type="entry name" value="WH_DNA-bd_sf"/>
</dbReference>
<accession>D9SEB3</accession>
<dbReference type="EMBL" id="CP002159">
    <property type="protein sequence ID" value="ADL54889.1"/>
    <property type="molecule type" value="Genomic_DNA"/>
</dbReference>
<dbReference type="STRING" id="395494.Galf_0854"/>
<dbReference type="HOGENOM" id="CLU_130787_2_0_4"/>
<dbReference type="SUPFAM" id="SSF46785">
    <property type="entry name" value="Winged helix' DNA-binding domain"/>
    <property type="match status" value="1"/>
</dbReference>
<dbReference type="KEGG" id="gca:Galf_0854"/>
<dbReference type="AlphaFoldDB" id="D9SEB3"/>
<organism evidence="1 2">
    <name type="scientific">Gallionella capsiferriformans (strain ES-2)</name>
    <name type="common">Gallionella ferruginea capsiferriformans (strain ES-2)</name>
    <dbReference type="NCBI Taxonomy" id="395494"/>
    <lineage>
        <taxon>Bacteria</taxon>
        <taxon>Pseudomonadati</taxon>
        <taxon>Pseudomonadota</taxon>
        <taxon>Betaproteobacteria</taxon>
        <taxon>Nitrosomonadales</taxon>
        <taxon>Gallionellaceae</taxon>
        <taxon>Gallionella</taxon>
    </lineage>
</organism>
<evidence type="ECO:0000313" key="2">
    <source>
        <dbReference type="Proteomes" id="UP000001235"/>
    </source>
</evidence>
<reference evidence="1 2" key="1">
    <citation type="submission" date="2010-08" db="EMBL/GenBank/DDBJ databases">
        <title>Complete sequence of Gallionella capsiferriformans ES-2.</title>
        <authorList>
            <consortium name="US DOE Joint Genome Institute"/>
            <person name="Lucas S."/>
            <person name="Copeland A."/>
            <person name="Lapidus A."/>
            <person name="Cheng J.-F."/>
            <person name="Bruce D."/>
            <person name="Goodwin L."/>
            <person name="Pitluck S."/>
            <person name="Chertkov O."/>
            <person name="Davenport K.W."/>
            <person name="Detter J.C."/>
            <person name="Han C."/>
            <person name="Tapia R."/>
            <person name="Land M."/>
            <person name="Hauser L."/>
            <person name="Chang Y.-J."/>
            <person name="Jeffries C."/>
            <person name="Kyrpides N."/>
            <person name="Ivanova N."/>
            <person name="Mikhailova N."/>
            <person name="Shelobolina E.S."/>
            <person name="Picardal F."/>
            <person name="Roden E."/>
            <person name="Emerson D."/>
            <person name="Woyke T."/>
        </authorList>
    </citation>
    <scope>NUCLEOTIDE SEQUENCE [LARGE SCALE GENOMIC DNA]</scope>
    <source>
        <strain evidence="1 2">ES-2</strain>
    </source>
</reference>
<dbReference type="RefSeq" id="WP_013292830.1">
    <property type="nucleotide sequence ID" value="NC_014394.1"/>
</dbReference>
<name>D9SEB3_GALCS</name>
<dbReference type="eggNOG" id="COG4190">
    <property type="taxonomic scope" value="Bacteria"/>
</dbReference>
<gene>
    <name evidence="1" type="ordered locus">Galf_0854</name>
</gene>
<keyword evidence="2" id="KW-1185">Reference proteome</keyword>
<dbReference type="InterPro" id="IPR036388">
    <property type="entry name" value="WH-like_DNA-bd_sf"/>
</dbReference>
<proteinExistence type="predicted"/>
<dbReference type="Proteomes" id="UP000001235">
    <property type="component" value="Chromosome"/>
</dbReference>